<feature type="transmembrane region" description="Helical" evidence="1">
    <location>
        <begin position="350"/>
        <end position="373"/>
    </location>
</feature>
<feature type="transmembrane region" description="Helical" evidence="1">
    <location>
        <begin position="197"/>
        <end position="215"/>
    </location>
</feature>
<dbReference type="EMBL" id="CP003697">
    <property type="protein sequence ID" value="AGF72749.1"/>
    <property type="molecule type" value="Genomic_DNA"/>
</dbReference>
<evidence type="ECO:0000313" key="3">
    <source>
        <dbReference type="Proteomes" id="UP000011723"/>
    </source>
</evidence>
<feature type="transmembrane region" description="Helical" evidence="1">
    <location>
        <begin position="91"/>
        <end position="110"/>
    </location>
</feature>
<dbReference type="STRING" id="1121362.A605_08735"/>
<keyword evidence="1" id="KW-0812">Transmembrane</keyword>
<feature type="transmembrane region" description="Helical" evidence="1">
    <location>
        <begin position="245"/>
        <end position="266"/>
    </location>
</feature>
<feature type="transmembrane region" description="Helical" evidence="1">
    <location>
        <begin position="465"/>
        <end position="484"/>
    </location>
</feature>
<gene>
    <name evidence="2" type="ORF">A605_08735</name>
</gene>
<evidence type="ECO:0000313" key="2">
    <source>
        <dbReference type="EMBL" id="AGF72749.1"/>
    </source>
</evidence>
<evidence type="ECO:0000256" key="1">
    <source>
        <dbReference type="SAM" id="Phobius"/>
    </source>
</evidence>
<dbReference type="OrthoDB" id="2014935at2"/>
<protein>
    <submittedName>
        <fullName evidence="2">Putative exporter of polyketide antibiotics</fullName>
    </submittedName>
</protein>
<dbReference type="Proteomes" id="UP000011723">
    <property type="component" value="Chromosome"/>
</dbReference>
<sequence>MNAPVHSSPLAGTGRLLRLYLRLDRVRLSVWILAFLVLIPSTVVSLQATFTDRESLQARAMLQDNPAAIMMTGPLFSRDDYTFGVMLASELSLWVFLAAAIMSVLFMVRHTRADEEAGRLEMLRALPVGRFASPAAALLLVALADLAVGAAVAAGLTVPGMAVTDSLAFGLATTLTGLVFGAIAAVAAQLTGSSRAATGLGVSAIVLAFVIRGIGDVIDHQGSWLSWFSPFAWAQQTRLYADLRWWPLVVSAVVAAGLTALALYLSGRRDLGAGLRQDRPGPARASSALLSPAGLAHRLEAPTFVAWTVGLFFFAVAFGSLTTELDGVVEQMPAIGEWTDLNLEDLTRSFGGLVLAYLSLGPVILLVSGVLRLRAEERDGRITGLLTSGGSRPGLLSGWCAVVAVEAVLVQVVLGFGLGLGMTVASGEARWLGEIPAASLAYLPAILFFGALAAALFGLLPRFTVLAWVLTAWTAVVLFLGELLDLPDWARGLSPLWHTPAVPDADLDPVPLVVLVVLVVLLTVIGLAGFRRRDIAEG</sequence>
<feature type="transmembrane region" description="Helical" evidence="1">
    <location>
        <begin position="28"/>
        <end position="50"/>
    </location>
</feature>
<keyword evidence="3" id="KW-1185">Reference proteome</keyword>
<feature type="transmembrane region" description="Helical" evidence="1">
    <location>
        <begin position="168"/>
        <end position="190"/>
    </location>
</feature>
<dbReference type="HOGENOM" id="CLU_036785_2_0_11"/>
<proteinExistence type="predicted"/>
<feature type="transmembrane region" description="Helical" evidence="1">
    <location>
        <begin position="510"/>
        <end position="530"/>
    </location>
</feature>
<feature type="transmembrane region" description="Helical" evidence="1">
    <location>
        <begin position="304"/>
        <end position="323"/>
    </location>
</feature>
<dbReference type="RefSeq" id="WP_015401168.1">
    <property type="nucleotide sequence ID" value="NC_020302.1"/>
</dbReference>
<keyword evidence="1" id="KW-0472">Membrane</keyword>
<accession>M1MYD8</accession>
<dbReference type="eggNOG" id="COG3559">
    <property type="taxonomic scope" value="Bacteria"/>
</dbReference>
<name>M1MYD8_9CORY</name>
<dbReference type="PATRIC" id="fig|1121362.3.peg.1763"/>
<feature type="transmembrane region" description="Helical" evidence="1">
    <location>
        <begin position="440"/>
        <end position="460"/>
    </location>
</feature>
<reference evidence="2 3" key="1">
    <citation type="journal article" date="2012" name="Stand. Genomic Sci.">
        <title>Genome sequence of the halotolerant bacterium Corynebacterium halotolerans type strain YIM 70093(T) (= DSM 44683(T)).</title>
        <authorList>
            <person name="Ruckert C."/>
            <person name="Albersmeier A."/>
            <person name="Al-Dilaimi A."/>
            <person name="Niehaus K."/>
            <person name="Szczepanowski R."/>
            <person name="Kalinowski J."/>
        </authorList>
    </citation>
    <scope>NUCLEOTIDE SEQUENCE [LARGE SCALE GENOMIC DNA]</scope>
    <source>
        <strain evidence="2">YIM 70093</strain>
    </source>
</reference>
<feature type="transmembrane region" description="Helical" evidence="1">
    <location>
        <begin position="131"/>
        <end position="156"/>
    </location>
</feature>
<keyword evidence="1" id="KW-1133">Transmembrane helix</keyword>
<feature type="transmembrane region" description="Helical" evidence="1">
    <location>
        <begin position="394"/>
        <end position="420"/>
    </location>
</feature>
<organism evidence="2 3">
    <name type="scientific">Corynebacterium halotolerans YIM 70093 = DSM 44683</name>
    <dbReference type="NCBI Taxonomy" id="1121362"/>
    <lineage>
        <taxon>Bacteria</taxon>
        <taxon>Bacillati</taxon>
        <taxon>Actinomycetota</taxon>
        <taxon>Actinomycetes</taxon>
        <taxon>Mycobacteriales</taxon>
        <taxon>Corynebacteriaceae</taxon>
        <taxon>Corynebacterium</taxon>
    </lineage>
</organism>
<dbReference type="KEGG" id="chn:A605_08735"/>
<dbReference type="AlphaFoldDB" id="M1MYD8"/>